<keyword evidence="2" id="KW-1185">Reference proteome</keyword>
<reference evidence="1" key="1">
    <citation type="submission" date="2022-01" db="EMBL/GenBank/DDBJ databases">
        <title>Complete genome of Methanomicrobium antiquum DSM 21220.</title>
        <authorList>
            <person name="Chen S.-C."/>
            <person name="You Y.-T."/>
            <person name="Zhou Y.-Z."/>
            <person name="Lai M.-C."/>
        </authorList>
    </citation>
    <scope>NUCLEOTIDE SEQUENCE</scope>
    <source>
        <strain evidence="1">DSM 21220</strain>
    </source>
</reference>
<gene>
    <name evidence="1" type="ORF">L1994_09700</name>
</gene>
<dbReference type="AlphaFoldDB" id="A0AAF0FKY1"/>
<dbReference type="GeneID" id="79950672"/>
<dbReference type="Proteomes" id="UP001218895">
    <property type="component" value="Chromosome"/>
</dbReference>
<protein>
    <recommendedName>
        <fullName evidence="3">DUF4268 domain-containing protein</fullName>
    </recommendedName>
</protein>
<dbReference type="KEGG" id="manq:L1994_09700"/>
<sequence length="383" mass="44777">MQGEIFLLQDDNSLLEMKEEKYVSEDLFQSLLEDYPKLISGAQINPNSPRRWILIKREMGIPDKDNGAIRWSIDHLFLDQEAVPTLVEVKRSTDTRARREVVAQMLDYAANSIQFWKIDDIIESYRNTCSERSLDPDSYLENILKTGMSLNEYWDLVEANLKQGKIRMLFVADIIPPELQRIVEFLNEQMNPAEVLAMEIKQYTGHNLKTMVSRVVGKTMKASDIKAVRRGKPIEWDKESVIDQIREMDFEEAAEVAERLINWCDEKGYTVKYGNGPKIGYLNLGFTSEDGSFYKFFEVETKYIRIVFNYIRNYPPFDNTENRMDLISRFNKIEGVSFKEDKPDTYSNSQLSLLSGEENLKQFCQIYEWMVNQIEKNFSSIKK</sequence>
<dbReference type="RefSeq" id="WP_278099244.1">
    <property type="nucleotide sequence ID" value="NZ_CP091092.1"/>
</dbReference>
<evidence type="ECO:0000313" key="1">
    <source>
        <dbReference type="EMBL" id="WFN36408.1"/>
    </source>
</evidence>
<dbReference type="EMBL" id="CP091092">
    <property type="protein sequence ID" value="WFN36408.1"/>
    <property type="molecule type" value="Genomic_DNA"/>
</dbReference>
<accession>A0AAF0FKY1</accession>
<evidence type="ECO:0000313" key="2">
    <source>
        <dbReference type="Proteomes" id="UP001218895"/>
    </source>
</evidence>
<dbReference type="Gene3D" id="3.40.1350.10">
    <property type="match status" value="1"/>
</dbReference>
<organism evidence="1 2">
    <name type="scientific">Methanomicrobium antiquum</name>
    <dbReference type="NCBI Taxonomy" id="487686"/>
    <lineage>
        <taxon>Archaea</taxon>
        <taxon>Methanobacteriati</taxon>
        <taxon>Methanobacteriota</taxon>
        <taxon>Stenosarchaea group</taxon>
        <taxon>Methanomicrobia</taxon>
        <taxon>Methanomicrobiales</taxon>
        <taxon>Methanomicrobiaceae</taxon>
        <taxon>Methanomicrobium</taxon>
    </lineage>
</organism>
<dbReference type="GO" id="GO:0003676">
    <property type="term" value="F:nucleic acid binding"/>
    <property type="evidence" value="ECO:0007669"/>
    <property type="project" value="InterPro"/>
</dbReference>
<evidence type="ECO:0008006" key="3">
    <source>
        <dbReference type="Google" id="ProtNLM"/>
    </source>
</evidence>
<name>A0AAF0FKY1_9EURY</name>
<dbReference type="InterPro" id="IPR011856">
    <property type="entry name" value="tRNA_endonuc-like_dom_sf"/>
</dbReference>
<proteinExistence type="predicted"/>